<organism evidence="8 9">
    <name type="scientific">Schizophyllum amplum</name>
    <dbReference type="NCBI Taxonomy" id="97359"/>
    <lineage>
        <taxon>Eukaryota</taxon>
        <taxon>Fungi</taxon>
        <taxon>Dikarya</taxon>
        <taxon>Basidiomycota</taxon>
        <taxon>Agaricomycotina</taxon>
        <taxon>Agaricomycetes</taxon>
        <taxon>Agaricomycetidae</taxon>
        <taxon>Agaricales</taxon>
        <taxon>Schizophyllaceae</taxon>
        <taxon>Schizophyllum</taxon>
    </lineage>
</organism>
<dbReference type="PANTHER" id="PTHR43765">
    <property type="entry name" value="2-DEHYDROPANTOATE 2-REDUCTASE-RELATED"/>
    <property type="match status" value="1"/>
</dbReference>
<dbReference type="NCBIfam" id="TIGR00745">
    <property type="entry name" value="apbA_panE"/>
    <property type="match status" value="1"/>
</dbReference>
<dbReference type="InterPro" id="IPR003710">
    <property type="entry name" value="ApbA"/>
</dbReference>
<dbReference type="InterPro" id="IPR036291">
    <property type="entry name" value="NAD(P)-bd_dom_sf"/>
</dbReference>
<dbReference type="EMBL" id="VDMD01000004">
    <property type="protein sequence ID" value="TRM66069.1"/>
    <property type="molecule type" value="Genomic_DNA"/>
</dbReference>
<dbReference type="Gene3D" id="1.10.1040.10">
    <property type="entry name" value="N-(1-d-carboxylethyl)-l-norvaline Dehydrogenase, domain 2"/>
    <property type="match status" value="1"/>
</dbReference>
<evidence type="ECO:0000259" key="7">
    <source>
        <dbReference type="Pfam" id="PF08546"/>
    </source>
</evidence>
<dbReference type="OrthoDB" id="73846at2759"/>
<gene>
    <name evidence="8" type="ORF">BD626DRAFT_196452</name>
</gene>
<dbReference type="SUPFAM" id="SSF48179">
    <property type="entry name" value="6-phosphogluconate dehydrogenase C-terminal domain-like"/>
    <property type="match status" value="1"/>
</dbReference>
<dbReference type="InterPro" id="IPR050838">
    <property type="entry name" value="Ketopantoate_reductase"/>
</dbReference>
<evidence type="ECO:0000256" key="2">
    <source>
        <dbReference type="ARBA" id="ARBA00013014"/>
    </source>
</evidence>
<evidence type="ECO:0000256" key="5">
    <source>
        <dbReference type="ARBA" id="ARBA00032024"/>
    </source>
</evidence>
<keyword evidence="4" id="KW-0560">Oxidoreductase</keyword>
<dbReference type="Pfam" id="PF08546">
    <property type="entry name" value="ApbA_C"/>
    <property type="match status" value="1"/>
</dbReference>
<dbReference type="GO" id="GO:0015940">
    <property type="term" value="P:pantothenate biosynthetic process"/>
    <property type="evidence" value="ECO:0007669"/>
    <property type="project" value="InterPro"/>
</dbReference>
<accession>A0A550CMS8</accession>
<name>A0A550CMS8_9AGAR</name>
<keyword evidence="9" id="KW-1185">Reference proteome</keyword>
<evidence type="ECO:0000256" key="3">
    <source>
        <dbReference type="ARBA" id="ARBA00022857"/>
    </source>
</evidence>
<dbReference type="PANTHER" id="PTHR43765:SF2">
    <property type="entry name" value="2-DEHYDROPANTOATE 2-REDUCTASE"/>
    <property type="match status" value="1"/>
</dbReference>
<evidence type="ECO:0000313" key="9">
    <source>
        <dbReference type="Proteomes" id="UP000320762"/>
    </source>
</evidence>
<comment type="similarity">
    <text evidence="1">Belongs to the ketopantoate reductase family.</text>
</comment>
<feature type="domain" description="Ketopantoate reductase N-terminal" evidence="6">
    <location>
        <begin position="3"/>
        <end position="164"/>
    </location>
</feature>
<dbReference type="AlphaFoldDB" id="A0A550CMS8"/>
<dbReference type="Gene3D" id="3.40.50.720">
    <property type="entry name" value="NAD(P)-binding Rossmann-like Domain"/>
    <property type="match status" value="1"/>
</dbReference>
<dbReference type="SUPFAM" id="SSF51735">
    <property type="entry name" value="NAD(P)-binding Rossmann-fold domains"/>
    <property type="match status" value="1"/>
</dbReference>
<evidence type="ECO:0000256" key="1">
    <source>
        <dbReference type="ARBA" id="ARBA00007870"/>
    </source>
</evidence>
<dbReference type="EC" id="1.1.1.169" evidence="2"/>
<dbReference type="InterPro" id="IPR013752">
    <property type="entry name" value="KPA_reductase"/>
</dbReference>
<dbReference type="STRING" id="97359.A0A550CMS8"/>
<reference evidence="8 9" key="1">
    <citation type="journal article" date="2019" name="New Phytol.">
        <title>Comparative genomics reveals unique wood-decay strategies and fruiting body development in the Schizophyllaceae.</title>
        <authorList>
            <person name="Almasi E."/>
            <person name="Sahu N."/>
            <person name="Krizsan K."/>
            <person name="Balint B."/>
            <person name="Kovacs G.M."/>
            <person name="Kiss B."/>
            <person name="Cseklye J."/>
            <person name="Drula E."/>
            <person name="Henrissat B."/>
            <person name="Nagy I."/>
            <person name="Chovatia M."/>
            <person name="Adam C."/>
            <person name="LaButti K."/>
            <person name="Lipzen A."/>
            <person name="Riley R."/>
            <person name="Grigoriev I.V."/>
            <person name="Nagy L.G."/>
        </authorList>
    </citation>
    <scope>NUCLEOTIDE SEQUENCE [LARGE SCALE GENOMIC DNA]</scope>
    <source>
        <strain evidence="8 9">NL-1724</strain>
    </source>
</reference>
<evidence type="ECO:0000259" key="6">
    <source>
        <dbReference type="Pfam" id="PF02558"/>
    </source>
</evidence>
<dbReference type="GO" id="GO:0008677">
    <property type="term" value="F:2-dehydropantoate 2-reductase activity"/>
    <property type="evidence" value="ECO:0007669"/>
    <property type="project" value="UniProtKB-EC"/>
</dbReference>
<dbReference type="GO" id="GO:0005739">
    <property type="term" value="C:mitochondrion"/>
    <property type="evidence" value="ECO:0007669"/>
    <property type="project" value="TreeGrafter"/>
</dbReference>
<keyword evidence="3" id="KW-0521">NADP</keyword>
<sequence>MRFHVVGLGPVGTLAAFHLRRAVPRETPISLIHRRQRTDTVLKVERDGVVSFENEFENEYLPNAQLEDAQGTGGLTNIQSLIVATKAQATCGVIDALLPHISRNTTIVLLQNGMGIYERLVSTVFRNPANRPHFIHTVNTHGVTVRTQRSHVIHRGVGALKFAIVPSINRDFEKTLRNPDVPAHERQLELSDISTPDDAEAEQYRSLLMTVAALSVMDLNTVWTPFEELRVAMYQKLAVNAIINPLTALLRCTNGELLEQQAFNNIAHKVSIEAARIFHKIYMQRFEEEDRIMHDQGLSRRAPPEVPQALTSTSLHAEAVRVAGSTAKNTSSMLYDVLHNRPTEVNFINGHLCRLGKEHGIQTLTTKTLWDMMQLREAIPLDSIV</sequence>
<dbReference type="InterPro" id="IPR008927">
    <property type="entry name" value="6-PGluconate_DH-like_C_sf"/>
</dbReference>
<dbReference type="Pfam" id="PF02558">
    <property type="entry name" value="ApbA"/>
    <property type="match status" value="1"/>
</dbReference>
<dbReference type="GO" id="GO:0050661">
    <property type="term" value="F:NADP binding"/>
    <property type="evidence" value="ECO:0007669"/>
    <property type="project" value="TreeGrafter"/>
</dbReference>
<dbReference type="InterPro" id="IPR013332">
    <property type="entry name" value="KPR_N"/>
</dbReference>
<protein>
    <recommendedName>
        <fullName evidence="2">2-dehydropantoate 2-reductase</fullName>
        <ecNumber evidence="2">1.1.1.169</ecNumber>
    </recommendedName>
    <alternativeName>
        <fullName evidence="5">Ketopantoate reductase</fullName>
    </alternativeName>
</protein>
<dbReference type="Proteomes" id="UP000320762">
    <property type="component" value="Unassembled WGS sequence"/>
</dbReference>
<comment type="caution">
    <text evidence="8">The sequence shown here is derived from an EMBL/GenBank/DDBJ whole genome shotgun (WGS) entry which is preliminary data.</text>
</comment>
<feature type="domain" description="Ketopantoate reductase C-terminal" evidence="7">
    <location>
        <begin position="230"/>
        <end position="376"/>
    </location>
</feature>
<evidence type="ECO:0000313" key="8">
    <source>
        <dbReference type="EMBL" id="TRM66069.1"/>
    </source>
</evidence>
<dbReference type="InterPro" id="IPR013328">
    <property type="entry name" value="6PGD_dom2"/>
</dbReference>
<proteinExistence type="inferred from homology"/>
<evidence type="ECO:0000256" key="4">
    <source>
        <dbReference type="ARBA" id="ARBA00023002"/>
    </source>
</evidence>